<evidence type="ECO:0000313" key="2">
    <source>
        <dbReference type="EMBL" id="MBR0598100.1"/>
    </source>
</evidence>
<reference evidence="2" key="1">
    <citation type="submission" date="2021-04" db="EMBL/GenBank/DDBJ databases">
        <title>Sinoanaerobacter chloroacetimidivorans sp. nov., an obligate anaerobic bacterium isolated from anaerobic sludge.</title>
        <authorList>
            <person name="Bao Y."/>
        </authorList>
    </citation>
    <scope>NUCLEOTIDE SEQUENCE</scope>
    <source>
        <strain evidence="2">BAD-6</strain>
    </source>
</reference>
<dbReference type="Proteomes" id="UP000675664">
    <property type="component" value="Unassembled WGS sequence"/>
</dbReference>
<dbReference type="AlphaFoldDB" id="A0A8J7W385"/>
<dbReference type="SUPFAM" id="SSF47413">
    <property type="entry name" value="lambda repressor-like DNA-binding domains"/>
    <property type="match status" value="1"/>
</dbReference>
<dbReference type="GO" id="GO:0003677">
    <property type="term" value="F:DNA binding"/>
    <property type="evidence" value="ECO:0007669"/>
    <property type="project" value="InterPro"/>
</dbReference>
<gene>
    <name evidence="2" type="ORF">KCX82_09465</name>
</gene>
<feature type="domain" description="HTH cro/C1-type" evidence="1">
    <location>
        <begin position="15"/>
        <end position="61"/>
    </location>
</feature>
<dbReference type="RefSeq" id="WP_227018230.1">
    <property type="nucleotide sequence ID" value="NZ_JAGSND010000005.1"/>
</dbReference>
<organism evidence="2 3">
    <name type="scientific">Sinanaerobacter chloroacetimidivorans</name>
    <dbReference type="NCBI Taxonomy" id="2818044"/>
    <lineage>
        <taxon>Bacteria</taxon>
        <taxon>Bacillati</taxon>
        <taxon>Bacillota</taxon>
        <taxon>Clostridia</taxon>
        <taxon>Peptostreptococcales</taxon>
        <taxon>Anaerovoracaceae</taxon>
        <taxon>Sinanaerobacter</taxon>
    </lineage>
</organism>
<dbReference type="Gene3D" id="1.10.260.40">
    <property type="entry name" value="lambda repressor-like DNA-binding domains"/>
    <property type="match status" value="1"/>
</dbReference>
<sequence length="79" mass="8968">MPLSYKKLFHLLIDRGMKKGELQDKAGITASIMARLAKDEIVRTDTISKICEALNCQPSDIMEYIPLNRESLNITSQEK</sequence>
<dbReference type="PANTHER" id="PTHR37301">
    <property type="entry name" value="DNA-BINDING PROTEIN-RELATED"/>
    <property type="match status" value="1"/>
</dbReference>
<dbReference type="CDD" id="cd00093">
    <property type="entry name" value="HTH_XRE"/>
    <property type="match status" value="1"/>
</dbReference>
<proteinExistence type="predicted"/>
<accession>A0A8J7W385</accession>
<dbReference type="PANTHER" id="PTHR37301:SF1">
    <property type="entry name" value="DNA-BINDING PROTEIN"/>
    <property type="match status" value="1"/>
</dbReference>
<name>A0A8J7W385_9FIRM</name>
<dbReference type="Pfam" id="PF13443">
    <property type="entry name" value="HTH_26"/>
    <property type="match status" value="1"/>
</dbReference>
<protein>
    <submittedName>
        <fullName evidence="2">Helix-turn-helix transcriptional regulator</fullName>
    </submittedName>
</protein>
<dbReference type="InterPro" id="IPR001387">
    <property type="entry name" value="Cro/C1-type_HTH"/>
</dbReference>
<comment type="caution">
    <text evidence="2">The sequence shown here is derived from an EMBL/GenBank/DDBJ whole genome shotgun (WGS) entry which is preliminary data.</text>
</comment>
<dbReference type="PROSITE" id="PS50943">
    <property type="entry name" value="HTH_CROC1"/>
    <property type="match status" value="1"/>
</dbReference>
<reference evidence="2" key="2">
    <citation type="submission" date="2021-04" db="EMBL/GenBank/DDBJ databases">
        <authorList>
            <person name="Liu J."/>
        </authorList>
    </citation>
    <scope>NUCLEOTIDE SEQUENCE</scope>
    <source>
        <strain evidence="2">BAD-6</strain>
    </source>
</reference>
<dbReference type="InterPro" id="IPR010982">
    <property type="entry name" value="Lambda_DNA-bd_dom_sf"/>
</dbReference>
<dbReference type="EMBL" id="JAGSND010000005">
    <property type="protein sequence ID" value="MBR0598100.1"/>
    <property type="molecule type" value="Genomic_DNA"/>
</dbReference>
<keyword evidence="3" id="KW-1185">Reference proteome</keyword>
<evidence type="ECO:0000259" key="1">
    <source>
        <dbReference type="PROSITE" id="PS50943"/>
    </source>
</evidence>
<evidence type="ECO:0000313" key="3">
    <source>
        <dbReference type="Proteomes" id="UP000675664"/>
    </source>
</evidence>